<evidence type="ECO:0000259" key="6">
    <source>
        <dbReference type="Pfam" id="PF01926"/>
    </source>
</evidence>
<feature type="domain" description="G" evidence="6">
    <location>
        <begin position="305"/>
        <end position="385"/>
    </location>
</feature>
<name>A0A9P5TFP7_GYMJU</name>
<dbReference type="Gene3D" id="3.40.50.300">
    <property type="entry name" value="P-loop containing nucleotide triphosphate hydrolases"/>
    <property type="match status" value="1"/>
</dbReference>
<dbReference type="InterPro" id="IPR027417">
    <property type="entry name" value="P-loop_NTPase"/>
</dbReference>
<dbReference type="PANTHER" id="PTHR11089">
    <property type="entry name" value="GTP-BINDING PROTEIN-RELATED"/>
    <property type="match status" value="1"/>
</dbReference>
<dbReference type="OrthoDB" id="10266128at2759"/>
<evidence type="ECO:0000256" key="2">
    <source>
        <dbReference type="ARBA" id="ARBA00022741"/>
    </source>
</evidence>
<feature type="compositionally biased region" description="Basic and acidic residues" evidence="5">
    <location>
        <begin position="1"/>
        <end position="18"/>
    </location>
</feature>
<dbReference type="Pfam" id="PF01926">
    <property type="entry name" value="MMR_HSR1"/>
    <property type="match status" value="1"/>
</dbReference>
<feature type="domain" description="Guanine nucleotide-binding protein-like 3 N-terminal" evidence="7">
    <location>
        <begin position="15"/>
        <end position="88"/>
    </location>
</feature>
<keyword evidence="4" id="KW-0539">Nucleus</keyword>
<sequence length="756" mass="82425">MPRIRKETSNRRSTNDRAKLHKKIKDGKKKKRKEAKKNPQWKSRKPKDPGIPNEFPYKDQILAEVAEHRRIAAEEKQVKKEEKQRALAKARAIARGEDVEDPEMRVENASQAGDDQEEEQPLGKKDLNVGADSIASLSAKLITAQLRPRPKPEAEDEEEDEEEEEVPVLINRDFPNLVAALKRADVVIEVLDARDPLAFRSQALEEVVEGTGKKVLFVLNKIDSSPREAVASWSEHLRSQRPTFIFRSATSFLPETPSNQPQTQVKKGKGKAKVPTDDAVGAESLLACLAHLAREKKNREQSLAVAVVGVTNVGKSSLINSLLKRTALPVYTLASSSRGPTTTELPQEVTLEAEGQKIAFIDTPGLSFTFDEDADASILEARRAHDILLRCKGRIDRLKDPNPPITHIVSRANTEDLMLLYSLPAFTTGDPIAFLSGVARANQLVKKKGEPDLTGAARIVLRDWNIGKFAHYTTPPTQPASSANPSVEHAESSAKSGSKDADSTFASFVSQLSAKADETILAGLPTRKDRRKQGGLVKVLSGTVDERQVDLEGDWPALASEESDGDDEGEASFEGMDVDEEEEEGEEESEEEDEEDEGGEEADDAEEEEELPPPPPPKFNKQKRKRALEAPVVERPSKKVAFSAPASKNSRSGIKKTGNADTKHTPLAASLQKPVKSALAPPKKSQDKPVPTTAPKTGLKTKKSGSAKISTTSAAVKVPSVEKKSKVANVSAKKAKVPDGGASNGPEAYDFGKFFH</sequence>
<proteinExistence type="predicted"/>
<keyword evidence="9" id="KW-1185">Reference proteome</keyword>
<evidence type="ECO:0000259" key="7">
    <source>
        <dbReference type="Pfam" id="PF08701"/>
    </source>
</evidence>
<feature type="region of interest" description="Disordered" evidence="5">
    <location>
        <begin position="548"/>
        <end position="756"/>
    </location>
</feature>
<evidence type="ECO:0000256" key="1">
    <source>
        <dbReference type="ARBA" id="ARBA00004123"/>
    </source>
</evidence>
<feature type="region of interest" description="Disordered" evidence="5">
    <location>
        <begin position="472"/>
        <end position="501"/>
    </location>
</feature>
<accession>A0A9P5TFP7</accession>
<keyword evidence="2" id="KW-0547">Nucleotide-binding</keyword>
<feature type="compositionally biased region" description="Acidic residues" evidence="5">
    <location>
        <begin position="154"/>
        <end position="166"/>
    </location>
</feature>
<feature type="region of interest" description="Disordered" evidence="5">
    <location>
        <begin position="253"/>
        <end position="274"/>
    </location>
</feature>
<reference evidence="8" key="1">
    <citation type="submission" date="2020-11" db="EMBL/GenBank/DDBJ databases">
        <authorList>
            <consortium name="DOE Joint Genome Institute"/>
            <person name="Ahrendt S."/>
            <person name="Riley R."/>
            <person name="Andreopoulos W."/>
            <person name="LaButti K."/>
            <person name="Pangilinan J."/>
            <person name="Ruiz-duenas F.J."/>
            <person name="Barrasa J.M."/>
            <person name="Sanchez-Garcia M."/>
            <person name="Camarero S."/>
            <person name="Miyauchi S."/>
            <person name="Serrano A."/>
            <person name="Linde D."/>
            <person name="Babiker R."/>
            <person name="Drula E."/>
            <person name="Ayuso-Fernandez I."/>
            <person name="Pacheco R."/>
            <person name="Padilla G."/>
            <person name="Ferreira P."/>
            <person name="Barriuso J."/>
            <person name="Kellner H."/>
            <person name="Castanera R."/>
            <person name="Alfaro M."/>
            <person name="Ramirez L."/>
            <person name="Pisabarro A.G."/>
            <person name="Kuo A."/>
            <person name="Tritt A."/>
            <person name="Lipzen A."/>
            <person name="He G."/>
            <person name="Yan M."/>
            <person name="Ng V."/>
            <person name="Cullen D."/>
            <person name="Martin F."/>
            <person name="Rosso M.-N."/>
            <person name="Henrissat B."/>
            <person name="Hibbett D."/>
            <person name="Martinez A.T."/>
            <person name="Grigoriev I.V."/>
        </authorList>
    </citation>
    <scope>NUCLEOTIDE SEQUENCE</scope>
    <source>
        <strain evidence="8">AH 44721</strain>
    </source>
</reference>
<dbReference type="GO" id="GO:0005525">
    <property type="term" value="F:GTP binding"/>
    <property type="evidence" value="ECO:0007669"/>
    <property type="project" value="UniProtKB-KW"/>
</dbReference>
<evidence type="ECO:0000256" key="5">
    <source>
        <dbReference type="SAM" id="MobiDB-lite"/>
    </source>
</evidence>
<evidence type="ECO:0000256" key="4">
    <source>
        <dbReference type="ARBA" id="ARBA00023242"/>
    </source>
</evidence>
<dbReference type="InterPro" id="IPR050755">
    <property type="entry name" value="TRAFAC_YlqF/YawG_RiboMat"/>
</dbReference>
<comment type="caution">
    <text evidence="8">The sequence shown here is derived from an EMBL/GenBank/DDBJ whole genome shotgun (WGS) entry which is preliminary data.</text>
</comment>
<feature type="compositionally biased region" description="Basic and acidic residues" evidence="5">
    <location>
        <begin position="94"/>
        <end position="106"/>
    </location>
</feature>
<feature type="compositionally biased region" description="Acidic residues" evidence="5">
    <location>
        <begin position="561"/>
        <end position="611"/>
    </location>
</feature>
<dbReference type="AlphaFoldDB" id="A0A9P5TFP7"/>
<evidence type="ECO:0000313" key="8">
    <source>
        <dbReference type="EMBL" id="KAF8875335.1"/>
    </source>
</evidence>
<dbReference type="EMBL" id="JADNYJ010000198">
    <property type="protein sequence ID" value="KAF8875335.1"/>
    <property type="molecule type" value="Genomic_DNA"/>
</dbReference>
<feature type="compositionally biased region" description="Basic and acidic residues" evidence="5">
    <location>
        <begin position="73"/>
        <end position="85"/>
    </location>
</feature>
<dbReference type="Gene3D" id="1.10.1580.10">
    <property type="match status" value="1"/>
</dbReference>
<feature type="region of interest" description="Disordered" evidence="5">
    <location>
        <begin position="73"/>
        <end position="128"/>
    </location>
</feature>
<dbReference type="InterPro" id="IPR023179">
    <property type="entry name" value="GTP-bd_ortho_bundle_sf"/>
</dbReference>
<dbReference type="SUPFAM" id="SSF52540">
    <property type="entry name" value="P-loop containing nucleoside triphosphate hydrolases"/>
    <property type="match status" value="1"/>
</dbReference>
<feature type="compositionally biased region" description="Polar residues" evidence="5">
    <location>
        <begin position="253"/>
        <end position="265"/>
    </location>
</feature>
<organism evidence="8 9">
    <name type="scientific">Gymnopilus junonius</name>
    <name type="common">Spectacular rustgill mushroom</name>
    <name type="synonym">Gymnopilus spectabilis subsp. junonius</name>
    <dbReference type="NCBI Taxonomy" id="109634"/>
    <lineage>
        <taxon>Eukaryota</taxon>
        <taxon>Fungi</taxon>
        <taxon>Dikarya</taxon>
        <taxon>Basidiomycota</taxon>
        <taxon>Agaricomycotina</taxon>
        <taxon>Agaricomycetes</taxon>
        <taxon>Agaricomycetidae</taxon>
        <taxon>Agaricales</taxon>
        <taxon>Agaricineae</taxon>
        <taxon>Hymenogastraceae</taxon>
        <taxon>Gymnopilus</taxon>
    </lineage>
</organism>
<feature type="compositionally biased region" description="Basic residues" evidence="5">
    <location>
        <begin position="19"/>
        <end position="35"/>
    </location>
</feature>
<evidence type="ECO:0000256" key="3">
    <source>
        <dbReference type="ARBA" id="ARBA00023134"/>
    </source>
</evidence>
<feature type="region of interest" description="Disordered" evidence="5">
    <location>
        <begin position="143"/>
        <end position="166"/>
    </location>
</feature>
<feature type="compositionally biased region" description="Basic and acidic residues" evidence="5">
    <location>
        <begin position="488"/>
        <end position="501"/>
    </location>
</feature>
<dbReference type="InterPro" id="IPR006073">
    <property type="entry name" value="GTP-bd"/>
</dbReference>
<dbReference type="Pfam" id="PF08701">
    <property type="entry name" value="GN3L_Grn1"/>
    <property type="match status" value="1"/>
</dbReference>
<feature type="region of interest" description="Disordered" evidence="5">
    <location>
        <begin position="1"/>
        <end position="59"/>
    </location>
</feature>
<protein>
    <submittedName>
        <fullName evidence="8">Uncharacterized protein</fullName>
    </submittedName>
</protein>
<gene>
    <name evidence="8" type="ORF">CPB84DRAFT_1796594</name>
</gene>
<dbReference type="PANTHER" id="PTHR11089:SF30">
    <property type="entry name" value="GUANINE NUCLEOTIDE-BINDING PROTEIN-LIKE 3 HOMOLOG"/>
    <property type="match status" value="1"/>
</dbReference>
<dbReference type="InterPro" id="IPR014813">
    <property type="entry name" value="Gnl3_N_dom"/>
</dbReference>
<dbReference type="Proteomes" id="UP000724874">
    <property type="component" value="Unassembled WGS sequence"/>
</dbReference>
<comment type="subcellular location">
    <subcellularLocation>
        <location evidence="1">Nucleus</location>
    </subcellularLocation>
</comment>
<keyword evidence="3" id="KW-0342">GTP-binding</keyword>
<evidence type="ECO:0000313" key="9">
    <source>
        <dbReference type="Proteomes" id="UP000724874"/>
    </source>
</evidence>
<dbReference type="GO" id="GO:0005730">
    <property type="term" value="C:nucleolus"/>
    <property type="evidence" value="ECO:0007669"/>
    <property type="project" value="TreeGrafter"/>
</dbReference>